<dbReference type="SMART" id="SM00116">
    <property type="entry name" value="CBS"/>
    <property type="match status" value="2"/>
</dbReference>
<dbReference type="InterPro" id="IPR044729">
    <property type="entry name" value="CBS_bac"/>
</dbReference>
<dbReference type="RefSeq" id="WP_126805640.1">
    <property type="nucleotide sequence ID" value="NZ_PIPP01000001.1"/>
</dbReference>
<organism evidence="4 5">
    <name type="scientific">Aliidiomarina shirensis</name>
    <dbReference type="NCBI Taxonomy" id="1048642"/>
    <lineage>
        <taxon>Bacteria</taxon>
        <taxon>Pseudomonadati</taxon>
        <taxon>Pseudomonadota</taxon>
        <taxon>Gammaproteobacteria</taxon>
        <taxon>Alteromonadales</taxon>
        <taxon>Idiomarinaceae</taxon>
        <taxon>Aliidiomarina</taxon>
    </lineage>
</organism>
<keyword evidence="5" id="KW-1185">Reference proteome</keyword>
<dbReference type="PROSITE" id="PS51371">
    <property type="entry name" value="CBS"/>
    <property type="match status" value="2"/>
</dbReference>
<name>A0A432WXD7_9GAMM</name>
<evidence type="ECO:0000256" key="1">
    <source>
        <dbReference type="ARBA" id="ARBA00023122"/>
    </source>
</evidence>
<dbReference type="CDD" id="cd04629">
    <property type="entry name" value="CBS_pair_bac"/>
    <property type="match status" value="1"/>
</dbReference>
<dbReference type="InterPro" id="IPR000644">
    <property type="entry name" value="CBS_dom"/>
</dbReference>
<dbReference type="Pfam" id="PF00571">
    <property type="entry name" value="CBS"/>
    <property type="match status" value="2"/>
</dbReference>
<evidence type="ECO:0000313" key="5">
    <source>
        <dbReference type="Proteomes" id="UP000286934"/>
    </source>
</evidence>
<dbReference type="SUPFAM" id="SSF54631">
    <property type="entry name" value="CBS-domain pair"/>
    <property type="match status" value="1"/>
</dbReference>
<evidence type="ECO:0000256" key="2">
    <source>
        <dbReference type="PROSITE-ProRule" id="PRU00703"/>
    </source>
</evidence>
<dbReference type="PANTHER" id="PTHR43080">
    <property type="entry name" value="CBS DOMAIN-CONTAINING PROTEIN CBSX3, MITOCHONDRIAL"/>
    <property type="match status" value="1"/>
</dbReference>
<dbReference type="Proteomes" id="UP000286934">
    <property type="component" value="Unassembled WGS sequence"/>
</dbReference>
<dbReference type="InterPro" id="IPR046342">
    <property type="entry name" value="CBS_dom_sf"/>
</dbReference>
<dbReference type="AlphaFoldDB" id="A0A432WXD7"/>
<reference evidence="5" key="1">
    <citation type="journal article" date="2018" name="Front. Microbiol.">
        <title>Genome-Based Analysis Reveals the Taxonomy and Diversity of the Family Idiomarinaceae.</title>
        <authorList>
            <person name="Liu Y."/>
            <person name="Lai Q."/>
            <person name="Shao Z."/>
        </authorList>
    </citation>
    <scope>NUCLEOTIDE SEQUENCE [LARGE SCALE GENOMIC DNA]</scope>
    <source>
        <strain evidence="5">AIS</strain>
    </source>
</reference>
<feature type="domain" description="CBS" evidence="3">
    <location>
        <begin position="10"/>
        <end position="68"/>
    </location>
</feature>
<comment type="caution">
    <text evidence="4">The sequence shown here is derived from an EMBL/GenBank/DDBJ whole genome shotgun (WGS) entry which is preliminary data.</text>
</comment>
<proteinExistence type="predicted"/>
<protein>
    <submittedName>
        <fullName evidence="4">CBS domain-containing protein</fullName>
    </submittedName>
</protein>
<accession>A0A432WXD7</accession>
<keyword evidence="1 2" id="KW-0129">CBS domain</keyword>
<dbReference type="Gene3D" id="3.10.580.10">
    <property type="entry name" value="CBS-domain"/>
    <property type="match status" value="1"/>
</dbReference>
<sequence length="138" mass="15508">MRSIKVQNYMNRHPLKFTRKMPVEEAVALLVAANQSGGPVVDENKQVIGFLSEQDCLRMMLKGTYHNEQSANVEDCMSSEVLTVNMDTAVVDLAQTLGSNKPKVYPVVDYEKQLVGVISRTDVLRAIDLYQRESHGKH</sequence>
<feature type="domain" description="CBS" evidence="3">
    <location>
        <begin position="77"/>
        <end position="134"/>
    </location>
</feature>
<dbReference type="EMBL" id="PIPP01000001">
    <property type="protein sequence ID" value="RUO38419.1"/>
    <property type="molecule type" value="Genomic_DNA"/>
</dbReference>
<evidence type="ECO:0000259" key="3">
    <source>
        <dbReference type="PROSITE" id="PS51371"/>
    </source>
</evidence>
<evidence type="ECO:0000313" key="4">
    <source>
        <dbReference type="EMBL" id="RUO38419.1"/>
    </source>
</evidence>
<dbReference type="InterPro" id="IPR051257">
    <property type="entry name" value="Diverse_CBS-Domain"/>
</dbReference>
<gene>
    <name evidence="4" type="ORF">CWE13_01905</name>
</gene>
<dbReference type="PANTHER" id="PTHR43080:SF26">
    <property type="entry name" value="REGULATORY PROTEIN"/>
    <property type="match status" value="1"/>
</dbReference>
<dbReference type="OrthoDB" id="9790355at2"/>